<dbReference type="GO" id="GO:0106436">
    <property type="term" value="F:glutathione-dependent sulfide quinone oxidoreductase activity"/>
    <property type="evidence" value="ECO:0007669"/>
    <property type="project" value="UniProtKB-EC"/>
</dbReference>
<dbReference type="EMBL" id="CP120630">
    <property type="protein sequence ID" value="WEW60415.1"/>
    <property type="molecule type" value="Genomic_DNA"/>
</dbReference>
<feature type="domain" description="FAD/NAD(P)-binding" evidence="1">
    <location>
        <begin position="43"/>
        <end position="157"/>
    </location>
</feature>
<sequence length="453" mass="48985">MVCSRTTFAACTAGRSLITTRSVLTIRPFATASPVSTATRNHKVVVVGGGSAGLAISHQLLRSGTFVQHDIAVVDPAAWHHYQPGWTLVGGGLKTKEELRRPLNSLVDPDIKLYGERVDSFSPQDNLVTLGNGDKVSYEQLVVAPGISVNYNSIKGLPEALADPDSLVSSIYSYDTCSKVFPSIAKLQKGAAIFTHPTGVIKCAGAPQKIMWLALDHWKRAGLYDASKPSGSAITITFATGLPAMFGVPKYSDKLEALRKERGVEGLFQHDLVAIDGNTATFAGPDGKPKLQKHFDFLHAVPKMGPHAFAKNSALANEAGYVDVDQSTTRHKKYPNVWSAGDASSLPTTKTAAAITAQAPVLVHNLLQCMQGKTPDATYDGYTSCPLFTQYGKVMLAEFKYGGEPKETFGDLLGIDQATPRRVFYHLKKDFFPWVYFKSMVKGTWAGPKGFTK</sequence>
<dbReference type="Proteomes" id="UP001219355">
    <property type="component" value="Chromosome 4"/>
</dbReference>
<dbReference type="PANTHER" id="PTHR10632:SF2">
    <property type="entry name" value="SULFIDE:QUINONE OXIDOREDUCTASE, MITOCHONDRIAL"/>
    <property type="match status" value="1"/>
</dbReference>
<dbReference type="GO" id="GO:0070221">
    <property type="term" value="P:sulfide oxidation, using sulfide:quinone oxidoreductase"/>
    <property type="evidence" value="ECO:0007669"/>
    <property type="project" value="TreeGrafter"/>
</dbReference>
<evidence type="ECO:0000313" key="2">
    <source>
        <dbReference type="EMBL" id="WEW60415.1"/>
    </source>
</evidence>
<dbReference type="AlphaFoldDB" id="A0AAF0IJZ3"/>
<evidence type="ECO:0000259" key="1">
    <source>
        <dbReference type="Pfam" id="PF07992"/>
    </source>
</evidence>
<keyword evidence="3" id="KW-1185">Reference proteome</keyword>
<dbReference type="GO" id="GO:0005739">
    <property type="term" value="C:mitochondrion"/>
    <property type="evidence" value="ECO:0007669"/>
    <property type="project" value="TreeGrafter"/>
</dbReference>
<evidence type="ECO:0000313" key="3">
    <source>
        <dbReference type="Proteomes" id="UP001219355"/>
    </source>
</evidence>
<dbReference type="FunFam" id="3.50.50.60:FF:000203">
    <property type="entry name" value="Related to sulfide:quinone oxidoreductase, mitochondrial"/>
    <property type="match status" value="1"/>
</dbReference>
<gene>
    <name evidence="2" type="ORF">PRK78_005901</name>
</gene>
<dbReference type="Pfam" id="PF07992">
    <property type="entry name" value="Pyr_redox_2"/>
    <property type="match status" value="1"/>
</dbReference>
<proteinExistence type="predicted"/>
<dbReference type="InterPro" id="IPR015904">
    <property type="entry name" value="Sulphide_quinone_reductase"/>
</dbReference>
<dbReference type="PANTHER" id="PTHR10632">
    <property type="entry name" value="SULFIDE:QUINONE OXIDOREDUCTASE"/>
    <property type="match status" value="1"/>
</dbReference>
<reference evidence="2" key="1">
    <citation type="submission" date="2023-03" db="EMBL/GenBank/DDBJ databases">
        <title>Emydomyces testavorans Genome Sequence.</title>
        <authorList>
            <person name="Hoyer L."/>
        </authorList>
    </citation>
    <scope>NUCLEOTIDE SEQUENCE</scope>
    <source>
        <strain evidence="2">16-2883</strain>
    </source>
</reference>
<dbReference type="InterPro" id="IPR036188">
    <property type="entry name" value="FAD/NAD-bd_sf"/>
</dbReference>
<dbReference type="InterPro" id="IPR023753">
    <property type="entry name" value="FAD/NAD-binding_dom"/>
</dbReference>
<accession>A0AAF0IJZ3</accession>
<dbReference type="SUPFAM" id="SSF51905">
    <property type="entry name" value="FAD/NAD(P)-binding domain"/>
    <property type="match status" value="2"/>
</dbReference>
<organism evidence="2 3">
    <name type="scientific">Emydomyces testavorans</name>
    <dbReference type="NCBI Taxonomy" id="2070801"/>
    <lineage>
        <taxon>Eukaryota</taxon>
        <taxon>Fungi</taxon>
        <taxon>Dikarya</taxon>
        <taxon>Ascomycota</taxon>
        <taxon>Pezizomycotina</taxon>
        <taxon>Eurotiomycetes</taxon>
        <taxon>Eurotiomycetidae</taxon>
        <taxon>Onygenales</taxon>
        <taxon>Nannizziopsiaceae</taxon>
        <taxon>Emydomyces</taxon>
    </lineage>
</organism>
<dbReference type="GO" id="GO:0070224">
    <property type="term" value="F:sulfide:quinone oxidoreductase activity"/>
    <property type="evidence" value="ECO:0007669"/>
    <property type="project" value="TreeGrafter"/>
</dbReference>
<keyword evidence="2" id="KW-0560">Oxidoreductase</keyword>
<dbReference type="Gene3D" id="3.50.50.60">
    <property type="entry name" value="FAD/NAD(P)-binding domain"/>
    <property type="match status" value="2"/>
</dbReference>
<name>A0AAF0IJZ3_9EURO</name>
<dbReference type="EC" id="1.8.5.8" evidence="2"/>
<protein>
    <submittedName>
        <fullName evidence="2">NADPH-dependent 2,4-dienoyl-CoA reductase</fullName>
        <ecNumber evidence="2">1.8.5.8</ecNumber>
    </submittedName>
</protein>
<dbReference type="GO" id="GO:0071949">
    <property type="term" value="F:FAD binding"/>
    <property type="evidence" value="ECO:0007669"/>
    <property type="project" value="TreeGrafter"/>
</dbReference>